<keyword evidence="3" id="KW-1185">Reference proteome</keyword>
<feature type="compositionally biased region" description="Low complexity" evidence="1">
    <location>
        <begin position="156"/>
        <end position="177"/>
    </location>
</feature>
<comment type="caution">
    <text evidence="2">The sequence shown here is derived from an EMBL/GenBank/DDBJ whole genome shotgun (WGS) entry which is preliminary data.</text>
</comment>
<dbReference type="AlphaFoldDB" id="A0ABD1VER1"/>
<evidence type="ECO:0000256" key="1">
    <source>
        <dbReference type="SAM" id="MobiDB-lite"/>
    </source>
</evidence>
<sequence length="177" mass="20015">MSSHKAKIYVGYVSPGRTHNLLDEVYLSFVPFHKDKKLFYLSINCTESIDSSARVVQDVNVGETSESVHDLPIENKNEEESKRDSEQHDSEVRPNVVPSADEQPRGYQVLKISSEPTRKRPSEEPKRDTNETSSARKKYSSLRIRASNHPDVIAEARQSSTRGRASRRTSSSKAPEE</sequence>
<feature type="compositionally biased region" description="Basic and acidic residues" evidence="1">
    <location>
        <begin position="66"/>
        <end position="92"/>
    </location>
</feature>
<reference evidence="3" key="1">
    <citation type="submission" date="2024-07" db="EMBL/GenBank/DDBJ databases">
        <title>Two chromosome-level genome assemblies of Korean endemic species Abeliophyllum distichum and Forsythia ovata (Oleaceae).</title>
        <authorList>
            <person name="Jang H."/>
        </authorList>
    </citation>
    <scope>NUCLEOTIDE SEQUENCE [LARGE SCALE GENOMIC DNA]</scope>
</reference>
<evidence type="ECO:0000313" key="3">
    <source>
        <dbReference type="Proteomes" id="UP001604277"/>
    </source>
</evidence>
<evidence type="ECO:0000313" key="2">
    <source>
        <dbReference type="EMBL" id="KAL2535717.1"/>
    </source>
</evidence>
<feature type="compositionally biased region" description="Basic and acidic residues" evidence="1">
    <location>
        <begin position="116"/>
        <end position="130"/>
    </location>
</feature>
<dbReference type="Proteomes" id="UP001604277">
    <property type="component" value="Unassembled WGS sequence"/>
</dbReference>
<protein>
    <submittedName>
        <fullName evidence="2">Uncharacterized protein</fullName>
    </submittedName>
</protein>
<organism evidence="2 3">
    <name type="scientific">Forsythia ovata</name>
    <dbReference type="NCBI Taxonomy" id="205694"/>
    <lineage>
        <taxon>Eukaryota</taxon>
        <taxon>Viridiplantae</taxon>
        <taxon>Streptophyta</taxon>
        <taxon>Embryophyta</taxon>
        <taxon>Tracheophyta</taxon>
        <taxon>Spermatophyta</taxon>
        <taxon>Magnoliopsida</taxon>
        <taxon>eudicotyledons</taxon>
        <taxon>Gunneridae</taxon>
        <taxon>Pentapetalae</taxon>
        <taxon>asterids</taxon>
        <taxon>lamiids</taxon>
        <taxon>Lamiales</taxon>
        <taxon>Oleaceae</taxon>
        <taxon>Forsythieae</taxon>
        <taxon>Forsythia</taxon>
    </lineage>
</organism>
<accession>A0ABD1VER1</accession>
<name>A0ABD1VER1_9LAMI</name>
<feature type="region of interest" description="Disordered" evidence="1">
    <location>
        <begin position="61"/>
        <end position="177"/>
    </location>
</feature>
<proteinExistence type="predicted"/>
<gene>
    <name evidence="2" type="ORF">Fot_17108</name>
</gene>
<dbReference type="EMBL" id="JBFOLJ010000005">
    <property type="protein sequence ID" value="KAL2535717.1"/>
    <property type="molecule type" value="Genomic_DNA"/>
</dbReference>